<feature type="signal peptide" evidence="1">
    <location>
        <begin position="1"/>
        <end position="25"/>
    </location>
</feature>
<evidence type="ECO:0008006" key="4">
    <source>
        <dbReference type="Google" id="ProtNLM"/>
    </source>
</evidence>
<name>A0AAN5AIV0_9BACT</name>
<evidence type="ECO:0000313" key="3">
    <source>
        <dbReference type="Proteomes" id="UP001310022"/>
    </source>
</evidence>
<evidence type="ECO:0000313" key="2">
    <source>
        <dbReference type="EMBL" id="GJM60249.1"/>
    </source>
</evidence>
<proteinExistence type="predicted"/>
<gene>
    <name evidence="2" type="ORF">PEDI_08010</name>
</gene>
<accession>A0AAN5AIV0</accession>
<feature type="chain" id="PRO_5042813068" description="YjbH domain-containing protein" evidence="1">
    <location>
        <begin position="26"/>
        <end position="221"/>
    </location>
</feature>
<evidence type="ECO:0000256" key="1">
    <source>
        <dbReference type="SAM" id="SignalP"/>
    </source>
</evidence>
<comment type="caution">
    <text evidence="2">The sequence shown here is derived from an EMBL/GenBank/DDBJ whole genome shotgun (WGS) entry which is preliminary data.</text>
</comment>
<dbReference type="AlphaFoldDB" id="A0AAN5AIV0"/>
<dbReference type="Gene3D" id="2.40.160.50">
    <property type="entry name" value="membrane protein fhac: a member of the omp85/tpsb transporter family"/>
    <property type="match status" value="1"/>
</dbReference>
<sequence>MSRNLNPRLGLIALFLCLCSTISFAEKKKEQKKEKNHSILPLPVIYYSPETKLAFGGLVFNLFHMEPEDTLTQTSYVRSAFIYTLNNQYLFEVDNALFFRDDRMRMKNYFILRSYPDFFYGIGQDIVAEDDKEQIAFFDLKYRASFLFRIAKNMYLGPRYQLYSAMDIDLPEESMIRDRELTGYGGYTSSGLGLAFQWDTRDNVLNATSGHLIELARIVHA</sequence>
<keyword evidence="1" id="KW-0732">Signal</keyword>
<organism evidence="2 3">
    <name type="scientific">Persicobacter diffluens</name>
    <dbReference type="NCBI Taxonomy" id="981"/>
    <lineage>
        <taxon>Bacteria</taxon>
        <taxon>Pseudomonadati</taxon>
        <taxon>Bacteroidota</taxon>
        <taxon>Cytophagia</taxon>
        <taxon>Cytophagales</taxon>
        <taxon>Persicobacteraceae</taxon>
        <taxon>Persicobacter</taxon>
    </lineage>
</organism>
<dbReference type="Proteomes" id="UP001310022">
    <property type="component" value="Unassembled WGS sequence"/>
</dbReference>
<reference evidence="2 3" key="1">
    <citation type="submission" date="2021-12" db="EMBL/GenBank/DDBJ databases">
        <title>Genome sequencing of bacteria with rrn-lacking chromosome and rrn-plasmid.</title>
        <authorList>
            <person name="Anda M."/>
            <person name="Iwasaki W."/>
        </authorList>
    </citation>
    <scope>NUCLEOTIDE SEQUENCE [LARGE SCALE GENOMIC DNA]</scope>
    <source>
        <strain evidence="2 3">NBRC 15940</strain>
    </source>
</reference>
<dbReference type="RefSeq" id="WP_338236061.1">
    <property type="nucleotide sequence ID" value="NZ_BQKE01000001.1"/>
</dbReference>
<keyword evidence="3" id="KW-1185">Reference proteome</keyword>
<dbReference type="EMBL" id="BQKE01000001">
    <property type="protein sequence ID" value="GJM60249.1"/>
    <property type="molecule type" value="Genomic_DNA"/>
</dbReference>
<protein>
    <recommendedName>
        <fullName evidence="4">YjbH domain-containing protein</fullName>
    </recommendedName>
</protein>